<evidence type="ECO:0000313" key="3">
    <source>
        <dbReference type="Proteomes" id="UP000248961"/>
    </source>
</evidence>
<evidence type="ECO:0000256" key="1">
    <source>
        <dbReference type="SAM" id="MobiDB-lite"/>
    </source>
</evidence>
<dbReference type="GeneID" id="37200681"/>
<organism evidence="2 3">
    <name type="scientific">Aspergillus homomorphus (strain CBS 101889)</name>
    <dbReference type="NCBI Taxonomy" id="1450537"/>
    <lineage>
        <taxon>Eukaryota</taxon>
        <taxon>Fungi</taxon>
        <taxon>Dikarya</taxon>
        <taxon>Ascomycota</taxon>
        <taxon>Pezizomycotina</taxon>
        <taxon>Eurotiomycetes</taxon>
        <taxon>Eurotiomycetidae</taxon>
        <taxon>Eurotiales</taxon>
        <taxon>Aspergillaceae</taxon>
        <taxon>Aspergillus</taxon>
        <taxon>Aspergillus subgen. Circumdati</taxon>
    </lineage>
</organism>
<protein>
    <recommendedName>
        <fullName evidence="4">Protein kinase domain-containing protein</fullName>
    </recommendedName>
</protein>
<name>A0A395HU90_ASPHC</name>
<dbReference type="AlphaFoldDB" id="A0A395HU90"/>
<dbReference type="VEuPathDB" id="FungiDB:BO97DRAFT_415459"/>
<feature type="region of interest" description="Disordered" evidence="1">
    <location>
        <begin position="1"/>
        <end position="54"/>
    </location>
</feature>
<evidence type="ECO:0000313" key="2">
    <source>
        <dbReference type="EMBL" id="RAL10955.1"/>
    </source>
</evidence>
<reference evidence="2 3" key="1">
    <citation type="submission" date="2018-02" db="EMBL/GenBank/DDBJ databases">
        <title>The genomes of Aspergillus section Nigri reveals drivers in fungal speciation.</title>
        <authorList>
            <consortium name="DOE Joint Genome Institute"/>
            <person name="Vesth T.C."/>
            <person name="Nybo J."/>
            <person name="Theobald S."/>
            <person name="Brandl J."/>
            <person name="Frisvad J.C."/>
            <person name="Nielsen K.F."/>
            <person name="Lyhne E.K."/>
            <person name="Kogle M.E."/>
            <person name="Kuo A."/>
            <person name="Riley R."/>
            <person name="Clum A."/>
            <person name="Nolan M."/>
            <person name="Lipzen A."/>
            <person name="Salamov A."/>
            <person name="Henrissat B."/>
            <person name="Wiebenga A."/>
            <person name="De vries R.P."/>
            <person name="Grigoriev I.V."/>
            <person name="Mortensen U.H."/>
            <person name="Andersen M.R."/>
            <person name="Baker S.E."/>
        </authorList>
    </citation>
    <scope>NUCLEOTIDE SEQUENCE [LARGE SCALE GENOMIC DNA]</scope>
    <source>
        <strain evidence="2 3">CBS 101889</strain>
    </source>
</reference>
<accession>A0A395HU90</accession>
<dbReference type="Proteomes" id="UP000248961">
    <property type="component" value="Unassembled WGS sequence"/>
</dbReference>
<dbReference type="OrthoDB" id="4062651at2759"/>
<keyword evidence="3" id="KW-1185">Reference proteome</keyword>
<feature type="compositionally biased region" description="Low complexity" evidence="1">
    <location>
        <begin position="28"/>
        <end position="39"/>
    </location>
</feature>
<dbReference type="SUPFAM" id="SSF56112">
    <property type="entry name" value="Protein kinase-like (PK-like)"/>
    <property type="match status" value="1"/>
</dbReference>
<dbReference type="EMBL" id="KZ824291">
    <property type="protein sequence ID" value="RAL10955.1"/>
    <property type="molecule type" value="Genomic_DNA"/>
</dbReference>
<dbReference type="InterPro" id="IPR011009">
    <property type="entry name" value="Kinase-like_dom_sf"/>
</dbReference>
<dbReference type="Gene3D" id="1.10.510.10">
    <property type="entry name" value="Transferase(Phosphotransferase) domain 1"/>
    <property type="match status" value="1"/>
</dbReference>
<gene>
    <name evidence="2" type="ORF">BO97DRAFT_415459</name>
</gene>
<proteinExistence type="predicted"/>
<sequence>MPRRSRSSAGSSKSIENTQPEEDPQQRNNDNAPADSSNNEGDAKPEPAKSPRAHRAMGHFEARLENTDYDSLVPLPPIRIARDQKAQVRAPSAAYLGPGDRGFQHTMKTNKDKLRPLIKEWLTACKPLFTSAPMRVRNSFEAHMLHPPVNLQFETDDKETQIVTRLPPSLPAEETKEGDPVGDSLLDRLADGVTIPMDDLAALPVFELSDVDSFLEIKGGSVYRVTINGKDYLYKRAPSDDDDDSSDPCRAVEKLFALAPLSLRIPRVEGLMSPRTTAAGLLYTYIPSVDLSSIPNIDAVDIAERRKWYDQISDMVLTMHLKRQFWGDAKPENVVIDHEHRDAWLVDFDGVSTPLVKVSKSKTKYNIAHDLQGLQDIREFLLLSA</sequence>
<dbReference type="RefSeq" id="XP_025550109.1">
    <property type="nucleotide sequence ID" value="XM_025696392.1"/>
</dbReference>
<evidence type="ECO:0008006" key="4">
    <source>
        <dbReference type="Google" id="ProtNLM"/>
    </source>
</evidence>